<gene>
    <name evidence="1" type="ORF">LCGC14_2226940</name>
</gene>
<evidence type="ECO:0008006" key="2">
    <source>
        <dbReference type="Google" id="ProtNLM"/>
    </source>
</evidence>
<dbReference type="EMBL" id="LAZR01029879">
    <property type="protein sequence ID" value="KKL58279.1"/>
    <property type="molecule type" value="Genomic_DNA"/>
</dbReference>
<reference evidence="1" key="1">
    <citation type="journal article" date="2015" name="Nature">
        <title>Complex archaea that bridge the gap between prokaryotes and eukaryotes.</title>
        <authorList>
            <person name="Spang A."/>
            <person name="Saw J.H."/>
            <person name="Jorgensen S.L."/>
            <person name="Zaremba-Niedzwiedzka K."/>
            <person name="Martijn J."/>
            <person name="Lind A.E."/>
            <person name="van Eijk R."/>
            <person name="Schleper C."/>
            <person name="Guy L."/>
            <person name="Ettema T.J."/>
        </authorList>
    </citation>
    <scope>NUCLEOTIDE SEQUENCE</scope>
</reference>
<sequence length="90" mass="10270">MMKKKGGVKVSKPLEKEFKYYIAHQNELVNKYNGKFIVIKDCTVIGAYDSDLEAIEETSKKEESGTFLVQKCEAGKDSYTQMYNSRVAFV</sequence>
<name>A0A0F9D9H5_9ZZZZ</name>
<evidence type="ECO:0000313" key="1">
    <source>
        <dbReference type="EMBL" id="KKL58279.1"/>
    </source>
</evidence>
<proteinExistence type="predicted"/>
<protein>
    <recommendedName>
        <fullName evidence="2">DUF5678 domain-containing protein</fullName>
    </recommendedName>
</protein>
<dbReference type="AlphaFoldDB" id="A0A0F9D9H5"/>
<comment type="caution">
    <text evidence="1">The sequence shown here is derived from an EMBL/GenBank/DDBJ whole genome shotgun (WGS) entry which is preliminary data.</text>
</comment>
<organism evidence="1">
    <name type="scientific">marine sediment metagenome</name>
    <dbReference type="NCBI Taxonomy" id="412755"/>
    <lineage>
        <taxon>unclassified sequences</taxon>
        <taxon>metagenomes</taxon>
        <taxon>ecological metagenomes</taxon>
    </lineage>
</organism>
<accession>A0A0F9D9H5</accession>